<dbReference type="Proteomes" id="UP000054270">
    <property type="component" value="Unassembled WGS sequence"/>
</dbReference>
<dbReference type="OMA" id="NTWRIEA"/>
<reference evidence="2" key="1">
    <citation type="submission" date="2014-04" db="EMBL/GenBank/DDBJ databases">
        <title>Evolutionary Origins and Diversification of the Mycorrhizal Mutualists.</title>
        <authorList>
            <consortium name="DOE Joint Genome Institute"/>
            <consortium name="Mycorrhizal Genomics Consortium"/>
            <person name="Kohler A."/>
            <person name="Kuo A."/>
            <person name="Nagy L.G."/>
            <person name="Floudas D."/>
            <person name="Copeland A."/>
            <person name="Barry K.W."/>
            <person name="Cichocki N."/>
            <person name="Veneault-Fourrey C."/>
            <person name="LaButti K."/>
            <person name="Lindquist E.A."/>
            <person name="Lipzen A."/>
            <person name="Lundell T."/>
            <person name="Morin E."/>
            <person name="Murat C."/>
            <person name="Riley R."/>
            <person name="Ohm R."/>
            <person name="Sun H."/>
            <person name="Tunlid A."/>
            <person name="Henrissat B."/>
            <person name="Grigoriev I.V."/>
            <person name="Hibbett D.S."/>
            <person name="Martin F."/>
        </authorList>
    </citation>
    <scope>NUCLEOTIDE SEQUENCE [LARGE SCALE GENOMIC DNA]</scope>
    <source>
        <strain evidence="2">FD-334 SS-4</strain>
    </source>
</reference>
<accession>A0A0D2PLI1</accession>
<evidence type="ECO:0000313" key="2">
    <source>
        <dbReference type="Proteomes" id="UP000054270"/>
    </source>
</evidence>
<dbReference type="OrthoDB" id="2737573at2759"/>
<dbReference type="AlphaFoldDB" id="A0A0D2PLI1"/>
<evidence type="ECO:0000313" key="1">
    <source>
        <dbReference type="EMBL" id="KJA29181.1"/>
    </source>
</evidence>
<keyword evidence="2" id="KW-1185">Reference proteome</keyword>
<gene>
    <name evidence="1" type="ORF">HYPSUDRAFT_32557</name>
</gene>
<name>A0A0D2PLI1_HYPSF</name>
<dbReference type="EMBL" id="KN817519">
    <property type="protein sequence ID" value="KJA29181.1"/>
    <property type="molecule type" value="Genomic_DNA"/>
</dbReference>
<proteinExistence type="predicted"/>
<organism evidence="1 2">
    <name type="scientific">Hypholoma sublateritium (strain FD-334 SS-4)</name>
    <dbReference type="NCBI Taxonomy" id="945553"/>
    <lineage>
        <taxon>Eukaryota</taxon>
        <taxon>Fungi</taxon>
        <taxon>Dikarya</taxon>
        <taxon>Basidiomycota</taxon>
        <taxon>Agaricomycotina</taxon>
        <taxon>Agaricomycetes</taxon>
        <taxon>Agaricomycetidae</taxon>
        <taxon>Agaricales</taxon>
        <taxon>Agaricineae</taxon>
        <taxon>Strophariaceae</taxon>
        <taxon>Hypholoma</taxon>
    </lineage>
</organism>
<sequence>MADGLLVRPNKFKESRGRSSITKLRFKKGQNLYSVAYNYYSEGLSEPPPGPNYISNDGIRSKRHEYLGPAPCVAGFLLTENDTEILLFWDAYLKVAWAHQNTWRIEAEFDEKVEAWFPIIRFTST</sequence>
<protein>
    <submittedName>
        <fullName evidence="1">Uncharacterized protein</fullName>
    </submittedName>
</protein>